<name>A0ABT2GYF6_9MICO</name>
<dbReference type="EMBL" id="JANLCJ010000001">
    <property type="protein sequence ID" value="MCS5732901.1"/>
    <property type="molecule type" value="Genomic_DNA"/>
</dbReference>
<keyword evidence="1" id="KW-0378">Hydrolase</keyword>
<keyword evidence="5" id="KW-1185">Reference proteome</keyword>
<evidence type="ECO:0000256" key="2">
    <source>
        <dbReference type="SAM" id="MobiDB-lite"/>
    </source>
</evidence>
<organism evidence="4 5">
    <name type="scientific">Herbiconiux daphne</name>
    <dbReference type="NCBI Taxonomy" id="2970914"/>
    <lineage>
        <taxon>Bacteria</taxon>
        <taxon>Bacillati</taxon>
        <taxon>Actinomycetota</taxon>
        <taxon>Actinomycetes</taxon>
        <taxon>Micrococcales</taxon>
        <taxon>Microbacteriaceae</taxon>
        <taxon>Herbiconiux</taxon>
    </lineage>
</organism>
<sequence>MTATAAGPAGPDRTLRYGPGDDQHLSFSVPRGQARGTVVLIHGGYWRAPFTADLMRPLVPEFTDRGWAVANVEYRRGRAGWPAMRDDLASALALARSQSSDARLAIFGHSVGGQLALLGGEPGDAIVALAPVTDLARGYREGIGEGAVAEFFGERPDAIAETYAAASPLAQLPPRGEVMIVHGADDARVPVGHTRDYLVGAQAAGARASLLELPQLSHLDAIAPDAPHWPKVHAWLGQWAGR</sequence>
<evidence type="ECO:0000313" key="5">
    <source>
        <dbReference type="Proteomes" id="UP001165586"/>
    </source>
</evidence>
<comment type="caution">
    <text evidence="4">The sequence shown here is derived from an EMBL/GenBank/DDBJ whole genome shotgun (WGS) entry which is preliminary data.</text>
</comment>
<evidence type="ECO:0000313" key="4">
    <source>
        <dbReference type="EMBL" id="MCS5732901.1"/>
    </source>
</evidence>
<dbReference type="Pfam" id="PF20434">
    <property type="entry name" value="BD-FAE"/>
    <property type="match status" value="1"/>
</dbReference>
<feature type="region of interest" description="Disordered" evidence="2">
    <location>
        <begin position="1"/>
        <end position="22"/>
    </location>
</feature>
<dbReference type="PANTHER" id="PTHR48081">
    <property type="entry name" value="AB HYDROLASE SUPERFAMILY PROTEIN C4A8.06C"/>
    <property type="match status" value="1"/>
</dbReference>
<feature type="domain" description="BD-FAE-like" evidence="3">
    <location>
        <begin position="36"/>
        <end position="194"/>
    </location>
</feature>
<dbReference type="InterPro" id="IPR049492">
    <property type="entry name" value="BD-FAE-like_dom"/>
</dbReference>
<dbReference type="Proteomes" id="UP001165586">
    <property type="component" value="Unassembled WGS sequence"/>
</dbReference>
<accession>A0ABT2GYF6</accession>
<reference evidence="4" key="1">
    <citation type="submission" date="2022-08" db="EMBL/GenBank/DDBJ databases">
        <authorList>
            <person name="Deng Y."/>
            <person name="Han X.-F."/>
            <person name="Zhang Y.-Q."/>
        </authorList>
    </citation>
    <scope>NUCLEOTIDE SEQUENCE</scope>
    <source>
        <strain evidence="4">CPCC 203386</strain>
    </source>
</reference>
<evidence type="ECO:0000259" key="3">
    <source>
        <dbReference type="Pfam" id="PF20434"/>
    </source>
</evidence>
<dbReference type="RefSeq" id="WP_259537571.1">
    <property type="nucleotide sequence ID" value="NZ_JANLCJ010000001.1"/>
</dbReference>
<dbReference type="Gene3D" id="3.40.50.1820">
    <property type="entry name" value="alpha/beta hydrolase"/>
    <property type="match status" value="1"/>
</dbReference>
<proteinExistence type="predicted"/>
<gene>
    <name evidence="4" type="ORF">N1032_03980</name>
</gene>
<dbReference type="InterPro" id="IPR029058">
    <property type="entry name" value="AB_hydrolase_fold"/>
</dbReference>
<dbReference type="InterPro" id="IPR050300">
    <property type="entry name" value="GDXG_lipolytic_enzyme"/>
</dbReference>
<protein>
    <submittedName>
        <fullName evidence="4">Prolyl oligopeptidase family serine peptidase</fullName>
    </submittedName>
</protein>
<feature type="compositionally biased region" description="Basic and acidic residues" evidence="2">
    <location>
        <begin position="13"/>
        <end position="22"/>
    </location>
</feature>
<evidence type="ECO:0000256" key="1">
    <source>
        <dbReference type="ARBA" id="ARBA00022801"/>
    </source>
</evidence>
<dbReference type="SUPFAM" id="SSF53474">
    <property type="entry name" value="alpha/beta-Hydrolases"/>
    <property type="match status" value="1"/>
</dbReference>